<organism evidence="1 2">
    <name type="scientific">Mycobacterium conspicuum</name>
    <dbReference type="NCBI Taxonomy" id="44010"/>
    <lineage>
        <taxon>Bacteria</taxon>
        <taxon>Bacillati</taxon>
        <taxon>Actinomycetota</taxon>
        <taxon>Actinomycetes</taxon>
        <taxon>Mycobacteriales</taxon>
        <taxon>Mycobacteriaceae</taxon>
        <taxon>Mycobacterium</taxon>
    </lineage>
</organism>
<dbReference type="AlphaFoldDB" id="A0A1X1T0J1"/>
<dbReference type="EMBL" id="AP022613">
    <property type="protein sequence ID" value="BBZ41494.1"/>
    <property type="molecule type" value="Genomic_DNA"/>
</dbReference>
<dbReference type="Proteomes" id="UP000467385">
    <property type="component" value="Chromosome"/>
</dbReference>
<name>A0A1X1T0J1_9MYCO</name>
<reference evidence="1 2" key="1">
    <citation type="journal article" date="2019" name="Emerg. Microbes Infect.">
        <title>Comprehensive subspecies identification of 175 nontuberculous mycobacteria species based on 7547 genomic profiles.</title>
        <authorList>
            <person name="Matsumoto Y."/>
            <person name="Kinjo T."/>
            <person name="Motooka D."/>
            <person name="Nabeya D."/>
            <person name="Jung N."/>
            <person name="Uechi K."/>
            <person name="Horii T."/>
            <person name="Iida T."/>
            <person name="Fujita J."/>
            <person name="Nakamura S."/>
        </authorList>
    </citation>
    <scope>NUCLEOTIDE SEQUENCE [LARGE SCALE GENOMIC DNA]</scope>
    <source>
        <strain evidence="1 2">JCM 14738</strain>
    </source>
</reference>
<evidence type="ECO:0000313" key="2">
    <source>
        <dbReference type="Proteomes" id="UP000467385"/>
    </source>
</evidence>
<protein>
    <submittedName>
        <fullName evidence="1">Uncharacterized protein</fullName>
    </submittedName>
</protein>
<dbReference type="OrthoDB" id="4736801at2"/>
<accession>A0A1X1T0J1</accession>
<proteinExistence type="predicted"/>
<evidence type="ECO:0000313" key="1">
    <source>
        <dbReference type="EMBL" id="BBZ41494.1"/>
    </source>
</evidence>
<keyword evidence="2" id="KW-1185">Reference proteome</keyword>
<sequence length="134" mass="14442">MRLLVAPAAALPVLGALLAPPAAAGPTVCDDPTCTPGIAAHVVLGAPCDNSTYYVFGTADYYVSFATQPGRLMFCGSPRRFEPRWFRSPPMAGVKDENSDCADWPEYYVAQAPDGLFLTCIVQNGRLRWVRGDT</sequence>
<dbReference type="RefSeq" id="WP_085234963.1">
    <property type="nucleotide sequence ID" value="NZ_AP022613.1"/>
</dbReference>
<gene>
    <name evidence="1" type="ORF">MCNS_45570</name>
</gene>